<keyword evidence="3" id="KW-1185">Reference proteome</keyword>
<dbReference type="STRING" id="227316.GA0070604_0023"/>
<evidence type="ECO:0000313" key="3">
    <source>
        <dbReference type="Proteomes" id="UP000199696"/>
    </source>
</evidence>
<dbReference type="InterPro" id="IPR005021">
    <property type="entry name" value="Terminase_largesu-like"/>
</dbReference>
<dbReference type="EMBL" id="FMHY01000001">
    <property type="protein sequence ID" value="SCL43815.1"/>
    <property type="molecule type" value="Genomic_DNA"/>
</dbReference>
<dbReference type="PANTHER" id="PTHR41287">
    <property type="match status" value="1"/>
</dbReference>
<protein>
    <submittedName>
        <fullName evidence="2">Phage Terminase</fullName>
    </submittedName>
</protein>
<gene>
    <name evidence="1" type="ORF">GA0070604_0023</name>
    <name evidence="2" type="ORF">GA0070604_0129</name>
</gene>
<dbReference type="InterPro" id="IPR027417">
    <property type="entry name" value="P-loop_NTPase"/>
</dbReference>
<dbReference type="Proteomes" id="UP000199696">
    <property type="component" value="Unassembled WGS sequence"/>
</dbReference>
<reference evidence="3" key="1">
    <citation type="submission" date="2016-06" db="EMBL/GenBank/DDBJ databases">
        <authorList>
            <person name="Varghese N."/>
            <person name="Submissions Spin"/>
        </authorList>
    </citation>
    <scope>NUCLEOTIDE SEQUENCE [LARGE SCALE GENOMIC DNA]</scope>
    <source>
        <strain evidence="3">DSM 44814</strain>
    </source>
</reference>
<dbReference type="EMBL" id="FMHY01000002">
    <property type="protein sequence ID" value="SCL43989.1"/>
    <property type="molecule type" value="Genomic_DNA"/>
</dbReference>
<organism evidence="2 3">
    <name type="scientific">Micromonospora eburnea</name>
    <dbReference type="NCBI Taxonomy" id="227316"/>
    <lineage>
        <taxon>Bacteria</taxon>
        <taxon>Bacillati</taxon>
        <taxon>Actinomycetota</taxon>
        <taxon>Actinomycetes</taxon>
        <taxon>Micromonosporales</taxon>
        <taxon>Micromonosporaceae</taxon>
        <taxon>Micromonospora</taxon>
    </lineage>
</organism>
<accession>A0A1C6TQS6</accession>
<evidence type="ECO:0000313" key="1">
    <source>
        <dbReference type="EMBL" id="SCL43815.1"/>
    </source>
</evidence>
<name>A0A1C6TQS6_9ACTN</name>
<proteinExistence type="predicted"/>
<reference evidence="2" key="2">
    <citation type="submission" date="2016-06" db="EMBL/GenBank/DDBJ databases">
        <authorList>
            <person name="Kjaerup R.B."/>
            <person name="Dalgaard T.S."/>
            <person name="Juul-Madsen H.R."/>
        </authorList>
    </citation>
    <scope>NUCLEOTIDE SEQUENCE [LARGE SCALE GENOMIC DNA]</scope>
    <source>
        <strain evidence="2">DSM 44814</strain>
    </source>
</reference>
<dbReference type="PANTHER" id="PTHR41287:SF1">
    <property type="entry name" value="PROTEIN YMFN"/>
    <property type="match status" value="1"/>
</dbReference>
<dbReference type="Gene3D" id="3.40.50.300">
    <property type="entry name" value="P-loop containing nucleotide triphosphate hydrolases"/>
    <property type="match status" value="1"/>
</dbReference>
<sequence length="516" mass="55555">MTLQAVSSTSCEPTPPPAEVVPLGSITPRLWTRPLRPLTPETSYGFRVIWFAREILRQPLDPWQQWCVIHLGELLPDGRPRFRQILIIVARQNGKTHLCKVLALYWMFVERQAMVFGTSTDLEQAKEAWEFAVELAQQTPALAARVRSVRIGNGQQVLSTTDRCAYKIGAATRKGGRGKTIRRAIGDELREQHTWEAYNAVTFATNAVPEAQIVYITNQGDVRSVVLRALRTAAVKFVETGEGDPRLGILEYSAPPGTHITDPAGWAAANPQLGRRMDPDVIAGAATRLAMPGADPEEVAGFVTEVLCMSVPKLNPALDPTGWGECKVPGTLDDARSRLALCIDLSPDTTHAVLAAAAVLEDGRVRVETVHEWTGPAAAAAMERELPGWVAKLRPRVLGWFPTGPAAAVAARVADRRKAGVRDWPPPGVTVAGIRGETSAVCMGLAKEVNGRTVVHSGQDMLDAQAEAVEKSPGDAWVFVRAGGSAAAVYAVAGAVHLARTLPTPPPPLAVVTARR</sequence>
<dbReference type="AlphaFoldDB" id="A0A1C6TQS6"/>
<evidence type="ECO:0000313" key="2">
    <source>
        <dbReference type="EMBL" id="SCL43989.1"/>
    </source>
</evidence>